<gene>
    <name evidence="2" type="ORF">US11_C0003G0040</name>
</gene>
<sequence>MAEYGTSLYIVDKPTIGYDIMRSCNENDPNCPFLDLLTIISILNLGNLGATFTSFIANYETVKGLRARSIDWNRQEAVLVCGRCQGSKGTFWIQTPQ</sequence>
<feature type="transmembrane region" description="Helical" evidence="1">
    <location>
        <begin position="36"/>
        <end position="59"/>
    </location>
</feature>
<evidence type="ECO:0000313" key="3">
    <source>
        <dbReference type="Proteomes" id="UP000034344"/>
    </source>
</evidence>
<dbReference type="AlphaFoldDB" id="A0A0G0E8Q8"/>
<name>A0A0G0E8Q8_9BACT</name>
<dbReference type="Proteomes" id="UP000034344">
    <property type="component" value="Unassembled WGS sequence"/>
</dbReference>
<dbReference type="EMBL" id="LBRS01000003">
    <property type="protein sequence ID" value="KKQ01897.1"/>
    <property type="molecule type" value="Genomic_DNA"/>
</dbReference>
<comment type="caution">
    <text evidence="2">The sequence shown here is derived from an EMBL/GenBank/DDBJ whole genome shotgun (WGS) entry which is preliminary data.</text>
</comment>
<keyword evidence="1" id="KW-1133">Transmembrane helix</keyword>
<evidence type="ECO:0000313" key="2">
    <source>
        <dbReference type="EMBL" id="KKQ01897.1"/>
    </source>
</evidence>
<accession>A0A0G0E8Q8</accession>
<reference evidence="2 3" key="1">
    <citation type="journal article" date="2015" name="Nature">
        <title>rRNA introns, odd ribosomes, and small enigmatic genomes across a large radiation of phyla.</title>
        <authorList>
            <person name="Brown C.T."/>
            <person name="Hug L.A."/>
            <person name="Thomas B.C."/>
            <person name="Sharon I."/>
            <person name="Castelle C.J."/>
            <person name="Singh A."/>
            <person name="Wilkins M.J."/>
            <person name="Williams K.H."/>
            <person name="Banfield J.F."/>
        </authorList>
    </citation>
    <scope>NUCLEOTIDE SEQUENCE [LARGE SCALE GENOMIC DNA]</scope>
</reference>
<dbReference type="STRING" id="1618480.US11_C0003G0040"/>
<proteinExistence type="predicted"/>
<organism evidence="2 3">
    <name type="scientific">Candidatus Roizmanbacteria bacterium GW2011_GWA2_36_23</name>
    <dbReference type="NCBI Taxonomy" id="1618480"/>
    <lineage>
        <taxon>Bacteria</taxon>
        <taxon>Candidatus Roizmaniibacteriota</taxon>
    </lineage>
</organism>
<protein>
    <submittedName>
        <fullName evidence="2">Uncharacterized protein</fullName>
    </submittedName>
</protein>
<keyword evidence="1" id="KW-0472">Membrane</keyword>
<keyword evidence="1" id="KW-0812">Transmembrane</keyword>
<evidence type="ECO:0000256" key="1">
    <source>
        <dbReference type="SAM" id="Phobius"/>
    </source>
</evidence>